<evidence type="ECO:0000256" key="2">
    <source>
        <dbReference type="ARBA" id="ARBA00022628"/>
    </source>
</evidence>
<feature type="binding site" evidence="14">
    <location>
        <position position="239"/>
    </location>
    <ligand>
        <name>Mg(2+)</name>
        <dbReference type="ChEBI" id="CHEBI:18420"/>
        <label>2</label>
    </ligand>
</feature>
<evidence type="ECO:0000259" key="15">
    <source>
        <dbReference type="PROSITE" id="PS51332"/>
    </source>
</evidence>
<keyword evidence="17" id="KW-1185">Reference proteome</keyword>
<feature type="binding site" evidence="14">
    <location>
        <position position="763"/>
    </location>
    <ligand>
        <name>substrate</name>
    </ligand>
</feature>
<feature type="binding site" evidence="14">
    <location>
        <position position="719"/>
    </location>
    <ligand>
        <name>substrate</name>
    </ligand>
</feature>
<feature type="binding site" description="axial binding residue" evidence="14">
    <location>
        <position position="24"/>
    </location>
    <ligand>
        <name>adenosylcob(III)alamin</name>
        <dbReference type="ChEBI" id="CHEBI:18408"/>
    </ligand>
    <ligandPart>
        <name>Co</name>
        <dbReference type="ChEBI" id="CHEBI:27638"/>
    </ligandPart>
</feature>
<feature type="binding site" evidence="14">
    <location>
        <position position="300"/>
    </location>
    <ligand>
        <name>Mg(2+)</name>
        <dbReference type="ChEBI" id="CHEBI:18420"/>
        <label>1</label>
        <note>catalytic</note>
    </ligand>
</feature>
<keyword evidence="6 14" id="KW-0460">Magnesium</keyword>
<comment type="caution">
    <text evidence="14">Lacks conserved residue(s) required for the propagation of feature annotation.</text>
</comment>
<comment type="catalytic activity">
    <reaction evidence="14">
        <text>GTP + H2O = GDP + phosphate + H(+)</text>
        <dbReference type="Rhea" id="RHEA:19669"/>
        <dbReference type="ChEBI" id="CHEBI:15377"/>
        <dbReference type="ChEBI" id="CHEBI:15378"/>
        <dbReference type="ChEBI" id="CHEBI:37565"/>
        <dbReference type="ChEBI" id="CHEBI:43474"/>
        <dbReference type="ChEBI" id="CHEBI:58189"/>
    </reaction>
</comment>
<feature type="binding site" evidence="14">
    <location>
        <position position="613"/>
    </location>
    <ligand>
        <name>substrate</name>
    </ligand>
</feature>
<evidence type="ECO:0000256" key="11">
    <source>
        <dbReference type="ARBA" id="ARBA00023285"/>
    </source>
</evidence>
<dbReference type="EMBL" id="FORR01000001">
    <property type="protein sequence ID" value="SFI67744.1"/>
    <property type="molecule type" value="Genomic_DNA"/>
</dbReference>
<evidence type="ECO:0000256" key="14">
    <source>
        <dbReference type="HAMAP-Rule" id="MF_02050"/>
    </source>
</evidence>
<keyword evidence="3 14" id="KW-0479">Metal-binding</keyword>
<feature type="binding site" evidence="14">
    <location>
        <position position="852"/>
    </location>
    <ligand>
        <name>substrate</name>
    </ligand>
</feature>
<evidence type="ECO:0000256" key="13">
    <source>
        <dbReference type="ARBA" id="ARBA00061670"/>
    </source>
</evidence>
<comment type="domain">
    <text evidence="14">Is composed of four functional domains: the N-terminal 5'-deoxyadenosylcobalamin binding region that is homologous to the small subunit of ICM (IcmB), a middle P-loop GTPase domain (MeaI) that likely acts as a chaperone for ICM, a structured linker region involved in dimer formation, and a C-terminal part that is homologous to the large substrate-binding subunit of ICM (IcmA).</text>
</comment>
<dbReference type="InterPro" id="IPR033669">
    <property type="entry name" value="IcmF"/>
</dbReference>
<sequence length="1083" mass="123384">METEVLRPKHAVRFVTAASLFDGHDASINLFRRLLQSSGVEVIHLGHNRSVNEIVEAAIQEDVQGIAVSSYQGGHMEFFKYMVDLLKERGASHIRVFGGGGGVIVPREIKELEEYGVVKIFSPHDGRRLGLQGIINCMIRETDFPTVTEITWELEKVKQGDIRAIARLLTFVEQLAEDKQLRERMQPILQEIMKPVDRMVPVVGITGTGGAGKSSLTDELVRRFIHDFTDKKVAILSIDPSKQKTGGALLGDRIRMNAIHHPRVYMRSFATRKTRSELSGAIREAIAVMKQAGYDLIIVETSGIGQGNADVVSISDLSVYVMTSEYGSPSQLEKIEMLDYADLVAINKFDRKGSEDALRDVKKQYRRNHQLFDVPDDQIPVYGTMASRFNDPGTNIFYRALIDRLNEKMQVNWSSSLNIEGQKMQRQHIIPPERTHYLRDIVNTVRKYHEESKRQAGVASQLYQVHGVKELFKKSESDDTIVKKLEQKEEELRKQLSEENKQALTAWPEIVKKYKQDQFVTKVRDREIVTPLYTETLAGSRIPKIALPKYKDWGELLRWLHKENLPGYFPYTAGVFPLKRTDEDPKRQFAGEGTPERTNKRFHYLSKNDPAKRLSTAFDSVTLYGEDPAERPDIYGKIGESGVSICTLENMKELYKGFDLCAPNTSVSMTINGPAPIILAMFFNTAIDQQIEKFRQEHGREPSAEEKEEIKRYTLQTVRGTVQADILKEDQGQNTCIFSTEFALKMMGDIQEYFIEHGVRNYYSVSISGYHIAEAGANPITQLAFTLANAFTYVEYYLSRGMKVDDFARNLSFFFSNGLDAEYSVIGRVARRIWAIVMKYLYGANERSQKLKYHIQTSGRSLHAQEIDFNDIRTTLQALMAIYDQCNSLHTNAYDEAITTPTEESVRRAMAIQMIITKELGLAKNENPLQGSFIIEELTDLVEEAVLREFERISDRGGVLGAMETQYQRSKIQDESLYYEMKKHSGELPIIGVNTFENPNPPEEPEIQLTRATEEEKRSQVEHVKQFKEKHREEAKVALERLKQVAREGGNIFAELMETVKVATLGQITNALYEVGGQYRRNM</sequence>
<feature type="binding site" evidence="14">
    <location>
        <position position="252"/>
    </location>
    <ligand>
        <name>Mg(2+)</name>
        <dbReference type="ChEBI" id="CHEBI:18420"/>
        <label>1</label>
        <note>catalytic</note>
    </ligand>
</feature>
<name>A0A1I3K5P5_9BACL</name>
<evidence type="ECO:0000313" key="16">
    <source>
        <dbReference type="EMBL" id="SFI67744.1"/>
    </source>
</evidence>
<evidence type="ECO:0000256" key="9">
    <source>
        <dbReference type="ARBA" id="ARBA00023235"/>
    </source>
</evidence>
<dbReference type="AlphaFoldDB" id="A0A1I3K5P5"/>
<evidence type="ECO:0000256" key="4">
    <source>
        <dbReference type="ARBA" id="ARBA00022741"/>
    </source>
</evidence>
<dbReference type="InterPro" id="IPR006099">
    <property type="entry name" value="MeMalonylCoA_mutase_a/b_cat"/>
</dbReference>
<dbReference type="NCBIfam" id="TIGR00640">
    <property type="entry name" value="acid_CoA_mut_C"/>
    <property type="match status" value="1"/>
</dbReference>
<feature type="binding site" evidence="14">
    <location>
        <position position="252"/>
    </location>
    <ligand>
        <name>Mg(2+)</name>
        <dbReference type="ChEBI" id="CHEBI:18420"/>
        <label>2</label>
    </ligand>
</feature>
<dbReference type="Gene3D" id="3.40.50.280">
    <property type="entry name" value="Cobalamin-binding domain"/>
    <property type="match status" value="1"/>
</dbReference>
<dbReference type="Proteomes" id="UP000199545">
    <property type="component" value="Unassembled WGS sequence"/>
</dbReference>
<organism evidence="16 17">
    <name type="scientific">Thermoflavimicrobium dichotomicum</name>
    <dbReference type="NCBI Taxonomy" id="46223"/>
    <lineage>
        <taxon>Bacteria</taxon>
        <taxon>Bacillati</taxon>
        <taxon>Bacillota</taxon>
        <taxon>Bacilli</taxon>
        <taxon>Bacillales</taxon>
        <taxon>Thermoactinomycetaceae</taxon>
        <taxon>Thermoflavimicrobium</taxon>
    </lineage>
</organism>
<feature type="binding site" evidence="14">
    <location>
        <position position="847"/>
    </location>
    <ligand>
        <name>substrate</name>
    </ligand>
</feature>
<feature type="binding site" evidence="14">
    <location>
        <position position="301"/>
    </location>
    <ligand>
        <name>Mg(2+)</name>
        <dbReference type="ChEBI" id="CHEBI:18420"/>
        <label>2</label>
    </ligand>
</feature>
<comment type="subunit">
    <text evidence="14">Homodimer.</text>
</comment>
<evidence type="ECO:0000256" key="6">
    <source>
        <dbReference type="ARBA" id="ARBA00022842"/>
    </source>
</evidence>
<evidence type="ECO:0000256" key="5">
    <source>
        <dbReference type="ARBA" id="ARBA00022801"/>
    </source>
</evidence>
<comment type="catalytic activity">
    <reaction evidence="12 14">
        <text>2-methylpropanoyl-CoA = butanoyl-CoA</text>
        <dbReference type="Rhea" id="RHEA:13141"/>
        <dbReference type="ChEBI" id="CHEBI:57338"/>
        <dbReference type="ChEBI" id="CHEBI:57371"/>
        <dbReference type="EC" id="5.4.99.13"/>
    </reaction>
</comment>
<comment type="function">
    <text evidence="14">Catalyzes the reversible interconversion of isobutyryl-CoA and n-butyryl-CoA, using radical chemistry. Also exhibits GTPase activity, associated with its G-protein domain (MeaI) that functions as a chaperone that assists cofactor delivery and proper holo-enzyme assembly.</text>
</comment>
<feature type="binding site" evidence="14">
    <location>
        <position position="238"/>
    </location>
    <ligand>
        <name>Mg(2+)</name>
        <dbReference type="ChEBI" id="CHEBI:18420"/>
        <label>2</label>
    </ligand>
</feature>
<feature type="binding site" evidence="14">
    <location>
        <position position="214"/>
    </location>
    <ligand>
        <name>Mg(2+)</name>
        <dbReference type="ChEBI" id="CHEBI:18420"/>
        <label>1</label>
        <note>catalytic</note>
    </ligand>
</feature>
<keyword evidence="7 14" id="KW-0342">GTP-binding</keyword>
<comment type="similarity">
    <text evidence="13 14">Belongs to the IcmF family.</text>
</comment>
<dbReference type="OrthoDB" id="9762378at2"/>
<evidence type="ECO:0000256" key="3">
    <source>
        <dbReference type="ARBA" id="ARBA00022723"/>
    </source>
</evidence>
<dbReference type="InterPro" id="IPR006158">
    <property type="entry name" value="Cobalamin-bd"/>
</dbReference>
<evidence type="ECO:0000256" key="1">
    <source>
        <dbReference type="ARBA" id="ARBA00001922"/>
    </source>
</evidence>
<feature type="binding site" evidence="14">
    <location>
        <position position="255"/>
    </location>
    <ligand>
        <name>GTP</name>
        <dbReference type="ChEBI" id="CHEBI:37565"/>
    </ligand>
</feature>
<feature type="domain" description="B12-binding" evidence="15">
    <location>
        <begin position="11"/>
        <end position="145"/>
    </location>
</feature>
<reference evidence="16 17" key="1">
    <citation type="submission" date="2016-10" db="EMBL/GenBank/DDBJ databases">
        <authorList>
            <person name="de Groot N.N."/>
        </authorList>
    </citation>
    <scope>NUCLEOTIDE SEQUENCE [LARGE SCALE GENOMIC DNA]</scope>
    <source>
        <strain evidence="16 17">DSM 44778</strain>
    </source>
</reference>
<dbReference type="EC" id="3.6.5.-" evidence="14"/>
<keyword evidence="4 14" id="KW-0547">Nucleotide-binding</keyword>
<dbReference type="GO" id="GO:0034784">
    <property type="term" value="F:pivalyl-CoA mutase activity"/>
    <property type="evidence" value="ECO:0007669"/>
    <property type="project" value="InterPro"/>
</dbReference>
<dbReference type="GO" id="GO:0047727">
    <property type="term" value="F:isobutyryl-CoA mutase activity"/>
    <property type="evidence" value="ECO:0007669"/>
    <property type="project" value="UniProtKB-UniRule"/>
</dbReference>
<dbReference type="STRING" id="46223.SAMN05421852_101341"/>
<dbReference type="GO" id="GO:0005525">
    <property type="term" value="F:GTP binding"/>
    <property type="evidence" value="ECO:0007669"/>
    <property type="project" value="UniProtKB-UniRule"/>
</dbReference>
<evidence type="ECO:0000256" key="12">
    <source>
        <dbReference type="ARBA" id="ARBA00050252"/>
    </source>
</evidence>
<dbReference type="RefSeq" id="WP_093227388.1">
    <property type="nucleotide sequence ID" value="NZ_FORR01000001.1"/>
</dbReference>
<keyword evidence="9 14" id="KW-0413">Isomerase</keyword>
<feature type="binding site" evidence="14">
    <location>
        <position position="1082"/>
    </location>
    <ligand>
        <name>GTP</name>
        <dbReference type="ChEBI" id="CHEBI:37565"/>
    </ligand>
</feature>
<keyword evidence="5 14" id="KW-0378">Hydrolase</keyword>
<dbReference type="PANTHER" id="PTHR43087:SF1">
    <property type="entry name" value="LAO_AO TRANSPORT SYSTEM ATPASE"/>
    <property type="match status" value="1"/>
</dbReference>
<feature type="binding site" evidence="14">
    <location>
        <position position="812"/>
    </location>
    <ligand>
        <name>substrate</name>
    </ligand>
</feature>
<dbReference type="FunFam" id="3.20.20.240:FF:000003">
    <property type="entry name" value="Fused isobutyryl-CoA mutase"/>
    <property type="match status" value="1"/>
</dbReference>
<dbReference type="GO" id="GO:0003924">
    <property type="term" value="F:GTPase activity"/>
    <property type="evidence" value="ECO:0007669"/>
    <property type="project" value="UniProtKB-UniRule"/>
</dbReference>
<dbReference type="Gene3D" id="3.20.20.240">
    <property type="entry name" value="Methylmalonyl-CoA mutase"/>
    <property type="match status" value="1"/>
</dbReference>
<dbReference type="PROSITE" id="PS51332">
    <property type="entry name" value="B12_BINDING"/>
    <property type="match status" value="1"/>
</dbReference>
<dbReference type="Gene3D" id="3.40.50.300">
    <property type="entry name" value="P-loop containing nucleotide triphosphate hydrolases"/>
    <property type="match status" value="1"/>
</dbReference>
<dbReference type="FunFam" id="3.40.50.280:FF:000005">
    <property type="entry name" value="Fused isobutyryl-CoA mutase"/>
    <property type="match status" value="1"/>
</dbReference>
<protein>
    <recommendedName>
        <fullName evidence="14">Fused isobutyryl-CoA mutase</fullName>
    </recommendedName>
    <domain>
        <recommendedName>
            <fullName evidence="14">Isobutyryl-CoA mutase</fullName>
            <shortName evidence="14">ICM</shortName>
            <ecNumber evidence="14">5.4.99.13</ecNumber>
        </recommendedName>
    </domain>
    <domain>
        <recommendedName>
            <fullName evidence="14">P-loop GTPase</fullName>
            <ecNumber evidence="14">3.6.5.-</ecNumber>
        </recommendedName>
        <alternativeName>
            <fullName evidence="14">G-protein chaperone</fullName>
        </alternativeName>
    </domain>
</protein>
<dbReference type="InterPro" id="IPR036724">
    <property type="entry name" value="Cobalamin-bd_sf"/>
</dbReference>
<dbReference type="InterPro" id="IPR052040">
    <property type="entry name" value="GTPase/Isobutyryl-CoA_mutase"/>
</dbReference>
<comment type="cofactor">
    <cofactor evidence="1 14">
        <name>adenosylcob(III)alamin</name>
        <dbReference type="ChEBI" id="CHEBI:18408"/>
    </cofactor>
</comment>
<feature type="binding site" evidence="14">
    <location>
        <position position="300"/>
    </location>
    <ligand>
        <name>Mg(2+)</name>
        <dbReference type="ChEBI" id="CHEBI:18420"/>
        <label>2</label>
    </ligand>
</feature>
<dbReference type="CDD" id="cd02071">
    <property type="entry name" value="MM_CoA_mut_B12_BD"/>
    <property type="match status" value="1"/>
</dbReference>
<dbReference type="Pfam" id="PF01642">
    <property type="entry name" value="MM_CoA_mutase"/>
    <property type="match status" value="2"/>
</dbReference>
<dbReference type="Pfam" id="PF03308">
    <property type="entry name" value="MeaB"/>
    <property type="match status" value="1"/>
</dbReference>
<feature type="binding site" evidence="14">
    <location>
        <begin position="210"/>
        <end position="215"/>
    </location>
    <ligand>
        <name>GTP</name>
        <dbReference type="ChEBI" id="CHEBI:37565"/>
    </ligand>
</feature>
<feature type="binding site" evidence="14">
    <location>
        <begin position="347"/>
        <end position="350"/>
    </location>
    <ligand>
        <name>GTP</name>
        <dbReference type="ChEBI" id="CHEBI:37565"/>
    </ligand>
</feature>
<evidence type="ECO:0000256" key="8">
    <source>
        <dbReference type="ARBA" id="ARBA00023186"/>
    </source>
</evidence>
<keyword evidence="11 14" id="KW-0170">Cobalt</keyword>
<accession>A0A1I3K5P5</accession>
<keyword evidence="10 14" id="KW-0511">Multifunctional enzyme</keyword>
<dbReference type="EC" id="5.4.99.13" evidence="14"/>
<proteinExistence type="inferred from homology"/>
<dbReference type="InterPro" id="IPR016176">
    <property type="entry name" value="Cbl-dep_enz_cat"/>
</dbReference>
<dbReference type="GO" id="GO:0031419">
    <property type="term" value="F:cobalamin binding"/>
    <property type="evidence" value="ECO:0007669"/>
    <property type="project" value="UniProtKB-UniRule"/>
</dbReference>
<evidence type="ECO:0000256" key="7">
    <source>
        <dbReference type="ARBA" id="ARBA00023134"/>
    </source>
</evidence>
<gene>
    <name evidence="14" type="primary">icmF</name>
    <name evidence="16" type="ORF">SAMN05421852_101341</name>
</gene>
<feature type="binding site" evidence="14">
    <location>
        <position position="964"/>
    </location>
    <ligand>
        <name>GTP</name>
        <dbReference type="ChEBI" id="CHEBI:37565"/>
    </ligand>
</feature>
<dbReference type="NCBIfam" id="NF045497">
    <property type="entry name" value="IsobCoAmut_IcmF"/>
    <property type="match status" value="1"/>
</dbReference>
<comment type="cofactor">
    <cofactor evidence="14">
        <name>Mg(2+)</name>
        <dbReference type="ChEBI" id="CHEBI:18420"/>
    </cofactor>
</comment>
<dbReference type="InterPro" id="IPR027417">
    <property type="entry name" value="P-loop_NTPase"/>
</dbReference>
<dbReference type="GO" id="GO:0006637">
    <property type="term" value="P:acyl-CoA metabolic process"/>
    <property type="evidence" value="ECO:0007669"/>
    <property type="project" value="UniProtKB-UniRule"/>
</dbReference>
<dbReference type="Pfam" id="PF02310">
    <property type="entry name" value="B12-binding"/>
    <property type="match status" value="1"/>
</dbReference>
<dbReference type="PANTHER" id="PTHR43087">
    <property type="entry name" value="LYSINE/ARGININE/ORNITHINE TRANSPORT SYSTEM KINASE"/>
    <property type="match status" value="1"/>
</dbReference>
<dbReference type="InterPro" id="IPR053439">
    <property type="entry name" value="IcmF/GTPase_domain"/>
</dbReference>
<keyword evidence="2 14" id="KW-0846">Cobalamin</keyword>
<evidence type="ECO:0000313" key="17">
    <source>
        <dbReference type="Proteomes" id="UP000199545"/>
    </source>
</evidence>
<dbReference type="HAMAP" id="MF_02050">
    <property type="entry name" value="IcmF"/>
    <property type="match status" value="1"/>
</dbReference>
<dbReference type="SUPFAM" id="SSF52242">
    <property type="entry name" value="Cobalamin (vitamin B12)-binding domain"/>
    <property type="match status" value="1"/>
</dbReference>
<dbReference type="InterPro" id="IPR006159">
    <property type="entry name" value="Acid_CoA_mut_C"/>
</dbReference>
<dbReference type="SUPFAM" id="SSF51703">
    <property type="entry name" value="Cobalamin (vitamin B12)-dependent enzymes"/>
    <property type="match status" value="1"/>
</dbReference>
<keyword evidence="8 14" id="KW-0143">Chaperone</keyword>
<dbReference type="GO" id="GO:0000287">
    <property type="term" value="F:magnesium ion binding"/>
    <property type="evidence" value="ECO:0007669"/>
    <property type="project" value="UniProtKB-UniRule"/>
</dbReference>
<dbReference type="SUPFAM" id="SSF52540">
    <property type="entry name" value="P-loop containing nucleoside triphosphate hydrolases"/>
    <property type="match status" value="1"/>
</dbReference>
<evidence type="ECO:0000256" key="10">
    <source>
        <dbReference type="ARBA" id="ARBA00023268"/>
    </source>
</evidence>